<dbReference type="InterPro" id="IPR001547">
    <property type="entry name" value="Glyco_hydro_5"/>
</dbReference>
<evidence type="ECO:0000256" key="2">
    <source>
        <dbReference type="ARBA" id="ARBA00022801"/>
    </source>
</evidence>
<dbReference type="GO" id="GO:0016042">
    <property type="term" value="P:lipid catabolic process"/>
    <property type="evidence" value="ECO:0007669"/>
    <property type="project" value="UniProtKB-ARBA"/>
</dbReference>
<gene>
    <name evidence="7" type="ORF">TrRE_jg8245</name>
</gene>
<keyword evidence="2 4" id="KW-0378">Hydrolase</keyword>
<dbReference type="GO" id="GO:0004553">
    <property type="term" value="F:hydrolase activity, hydrolyzing O-glycosyl compounds"/>
    <property type="evidence" value="ECO:0007669"/>
    <property type="project" value="InterPro"/>
</dbReference>
<evidence type="ECO:0000259" key="5">
    <source>
        <dbReference type="Pfam" id="PF00150"/>
    </source>
</evidence>
<sequence>MVDAYGRVRLFHGLNDISNSPGQGEAVGVFDGNNYLPRILLANDTRLDFLVNDLGFNSFRVSAAWAALHPTPPSPSGDITPSSSYLSALSAVVDKLSSFGAYTLLDMHQDGLSSSWGSYDGVPKWLANLTTPRHEYPWPWRDESSAPSDVPEAPAQCFGDIYHNTHGMRDYWASFWRTVADSFKSNESVLGYELMNEPWAGDVYRDPALMLPGPREVDDSTLIFFEPVVWGMVHDGESEVDKLVGSGFEHAPGGEEYGSRSVFSFHYYCFFAKNGDGENYPWVEKGICDDLFGPAVFNAVDETARRLGSGSMMTEFGGTFFSPSPSQPSGRSQEELLWVLEESDRHLQSWSFWDLGHFYDYKSNDPFGDPPQAGCKDGLGCEDLKVLSRPYAQAVAGVPTSMRYDQATGVFTLVYKGDKAIAQPTEVFLPPHVYPGGYDIELEGGGAVWDACEEGDGEGMKRNVVCVWWGAGGGEGGESSTVALTVTPK</sequence>
<evidence type="ECO:0000256" key="4">
    <source>
        <dbReference type="RuleBase" id="RU361153"/>
    </source>
</evidence>
<evidence type="ECO:0000259" key="6">
    <source>
        <dbReference type="Pfam" id="PF18564"/>
    </source>
</evidence>
<reference evidence="7" key="1">
    <citation type="submission" date="2022-07" db="EMBL/GenBank/DDBJ databases">
        <title>Genome analysis of Parmales, a sister group of diatoms, reveals the evolutionary specialization of diatoms from phago-mixotrophs to photoautotrophs.</title>
        <authorList>
            <person name="Ban H."/>
            <person name="Sato S."/>
            <person name="Yoshikawa S."/>
            <person name="Kazumasa Y."/>
            <person name="Nakamura Y."/>
            <person name="Ichinomiya M."/>
            <person name="Saitoh K."/>
            <person name="Sato N."/>
            <person name="Blanc-Mathieu R."/>
            <person name="Endo H."/>
            <person name="Kuwata A."/>
            <person name="Ogata H."/>
        </authorList>
    </citation>
    <scope>NUCLEOTIDE SEQUENCE</scope>
</reference>
<dbReference type="InterPro" id="IPR013780">
    <property type="entry name" value="Glyco_hydro_b"/>
</dbReference>
<keyword evidence="8" id="KW-1185">Reference proteome</keyword>
<dbReference type="EMBL" id="BRXZ01008226">
    <property type="protein sequence ID" value="GMI23277.1"/>
    <property type="molecule type" value="Genomic_DNA"/>
</dbReference>
<dbReference type="PANTHER" id="PTHR31308">
    <property type="match status" value="1"/>
</dbReference>
<dbReference type="InterPro" id="IPR052066">
    <property type="entry name" value="Glycosphingolipid_Hydrolases"/>
</dbReference>
<evidence type="ECO:0000256" key="3">
    <source>
        <dbReference type="ARBA" id="ARBA00023295"/>
    </source>
</evidence>
<dbReference type="GO" id="GO:1901136">
    <property type="term" value="P:carbohydrate derivative catabolic process"/>
    <property type="evidence" value="ECO:0007669"/>
    <property type="project" value="UniProtKB-ARBA"/>
</dbReference>
<organism evidence="7 8">
    <name type="scientific">Triparma retinervis</name>
    <dbReference type="NCBI Taxonomy" id="2557542"/>
    <lineage>
        <taxon>Eukaryota</taxon>
        <taxon>Sar</taxon>
        <taxon>Stramenopiles</taxon>
        <taxon>Ochrophyta</taxon>
        <taxon>Bolidophyceae</taxon>
        <taxon>Parmales</taxon>
        <taxon>Triparmaceae</taxon>
        <taxon>Triparma</taxon>
    </lineage>
</organism>
<evidence type="ECO:0000313" key="7">
    <source>
        <dbReference type="EMBL" id="GMI23277.1"/>
    </source>
</evidence>
<evidence type="ECO:0000313" key="8">
    <source>
        <dbReference type="Proteomes" id="UP001165082"/>
    </source>
</evidence>
<dbReference type="SUPFAM" id="SSF51445">
    <property type="entry name" value="(Trans)glycosidases"/>
    <property type="match status" value="1"/>
</dbReference>
<accession>A0A9W7L338</accession>
<dbReference type="OrthoDB" id="1887033at2759"/>
<comment type="similarity">
    <text evidence="1 4">Belongs to the glycosyl hydrolase 5 (cellulase A) family.</text>
</comment>
<feature type="domain" description="Glycoside hydrolase family 5" evidence="5">
    <location>
        <begin position="43"/>
        <end position="356"/>
    </location>
</feature>
<dbReference type="AlphaFoldDB" id="A0A9W7L338"/>
<keyword evidence="3 4" id="KW-0326">Glycosidase</keyword>
<comment type="caution">
    <text evidence="7">The sequence shown here is derived from an EMBL/GenBank/DDBJ whole genome shotgun (WGS) entry which is preliminary data.</text>
</comment>
<dbReference type="GO" id="GO:0000272">
    <property type="term" value="P:polysaccharide catabolic process"/>
    <property type="evidence" value="ECO:0007669"/>
    <property type="project" value="InterPro"/>
</dbReference>
<evidence type="ECO:0008006" key="9">
    <source>
        <dbReference type="Google" id="ProtNLM"/>
    </source>
</evidence>
<dbReference type="Gene3D" id="3.20.20.80">
    <property type="entry name" value="Glycosidases"/>
    <property type="match status" value="1"/>
</dbReference>
<evidence type="ECO:0000256" key="1">
    <source>
        <dbReference type="ARBA" id="ARBA00005641"/>
    </source>
</evidence>
<dbReference type="Pfam" id="PF00150">
    <property type="entry name" value="Cellulase"/>
    <property type="match status" value="1"/>
</dbReference>
<dbReference type="Pfam" id="PF18564">
    <property type="entry name" value="Glyco_hydro_5_C"/>
    <property type="match status" value="1"/>
</dbReference>
<protein>
    <recommendedName>
        <fullName evidence="9">Glycoside hydrolase family 5 domain-containing protein</fullName>
    </recommendedName>
</protein>
<dbReference type="InterPro" id="IPR017853">
    <property type="entry name" value="GH"/>
</dbReference>
<dbReference type="Proteomes" id="UP001165082">
    <property type="component" value="Unassembled WGS sequence"/>
</dbReference>
<name>A0A9W7L338_9STRA</name>
<feature type="domain" description="Glycoside hydrolase family 5 C-terminal" evidence="6">
    <location>
        <begin position="389"/>
        <end position="451"/>
    </location>
</feature>
<dbReference type="PANTHER" id="PTHR31308:SF3">
    <property type="entry name" value="ENDOGLYCOCERAMIDASE"/>
    <property type="match status" value="1"/>
</dbReference>
<dbReference type="Gene3D" id="2.60.40.1180">
    <property type="entry name" value="Golgi alpha-mannosidase II"/>
    <property type="match status" value="1"/>
</dbReference>
<proteinExistence type="inferred from homology"/>
<dbReference type="InterPro" id="IPR041036">
    <property type="entry name" value="GH5_C"/>
</dbReference>